<feature type="compositionally biased region" description="Basic residues" evidence="2">
    <location>
        <begin position="1"/>
        <end position="10"/>
    </location>
</feature>
<feature type="region of interest" description="Disordered" evidence="2">
    <location>
        <begin position="164"/>
        <end position="187"/>
    </location>
</feature>
<protein>
    <submittedName>
        <fullName evidence="3">Uncharacterized protein</fullName>
    </submittedName>
</protein>
<dbReference type="Proteomes" id="UP000708208">
    <property type="component" value="Unassembled WGS sequence"/>
</dbReference>
<keyword evidence="4" id="KW-1185">Reference proteome</keyword>
<dbReference type="Pfam" id="PF00071">
    <property type="entry name" value="Ras"/>
    <property type="match status" value="1"/>
</dbReference>
<dbReference type="InterPro" id="IPR051641">
    <property type="entry name" value="RGK_GTP-binding_reg"/>
</dbReference>
<evidence type="ECO:0000313" key="3">
    <source>
        <dbReference type="EMBL" id="CAG7823296.1"/>
    </source>
</evidence>
<feature type="region of interest" description="Disordered" evidence="2">
    <location>
        <begin position="1"/>
        <end position="97"/>
    </location>
</feature>
<feature type="compositionally biased region" description="Polar residues" evidence="2">
    <location>
        <begin position="14"/>
        <end position="26"/>
    </location>
</feature>
<dbReference type="GO" id="GO:0005246">
    <property type="term" value="F:calcium channel regulator activity"/>
    <property type="evidence" value="ECO:0007669"/>
    <property type="project" value="TreeGrafter"/>
</dbReference>
<sequence length="250" mass="26741">MSQKRRRHRPTPLEWSTSAASGSSDCTESDLCSIVSRSTATGSSPVPSPSPASSRPTSPCVSPRGKLAYLASRRSSRDSQCTTATGGEGSPIASPRASYRLRQRRQSNFLELPVVDHVRPRVCSLPEGGYNPRSGVGDDIYRLRTFSITNKGVVNCGDSLIPRRSRSNTSMASTNSRHSNLSGERSPFDGSCCGSSAVSSDSEQSVAEKLAKFRVVLLGHSGVGKSALVSQFMTSEYINTYDVSLGKVKV</sequence>
<evidence type="ECO:0000256" key="2">
    <source>
        <dbReference type="SAM" id="MobiDB-lite"/>
    </source>
</evidence>
<dbReference type="AlphaFoldDB" id="A0A8J2KYV6"/>
<dbReference type="GO" id="GO:0003924">
    <property type="term" value="F:GTPase activity"/>
    <property type="evidence" value="ECO:0007669"/>
    <property type="project" value="InterPro"/>
</dbReference>
<gene>
    <name evidence="3" type="ORF">AFUS01_LOCUS33519</name>
</gene>
<dbReference type="PANTHER" id="PTHR45775:SF6">
    <property type="entry name" value="RAD, GEM_KIR FAMILY MEMBER 2, ISOFORM C"/>
    <property type="match status" value="1"/>
</dbReference>
<proteinExistence type="predicted"/>
<keyword evidence="1" id="KW-0597">Phosphoprotein</keyword>
<reference evidence="3" key="1">
    <citation type="submission" date="2021-06" db="EMBL/GenBank/DDBJ databases">
        <authorList>
            <person name="Hodson N. C."/>
            <person name="Mongue J. A."/>
            <person name="Jaron S. K."/>
        </authorList>
    </citation>
    <scope>NUCLEOTIDE SEQUENCE</scope>
</reference>
<dbReference type="GO" id="GO:0005886">
    <property type="term" value="C:plasma membrane"/>
    <property type="evidence" value="ECO:0007669"/>
    <property type="project" value="TreeGrafter"/>
</dbReference>
<dbReference type="EMBL" id="CAJVCH010529026">
    <property type="protein sequence ID" value="CAG7823296.1"/>
    <property type="molecule type" value="Genomic_DNA"/>
</dbReference>
<feature type="compositionally biased region" description="Low complexity" evidence="2">
    <location>
        <begin position="38"/>
        <end position="59"/>
    </location>
</feature>
<name>A0A8J2KYV6_9HEXA</name>
<organism evidence="3 4">
    <name type="scientific">Allacma fusca</name>
    <dbReference type="NCBI Taxonomy" id="39272"/>
    <lineage>
        <taxon>Eukaryota</taxon>
        <taxon>Metazoa</taxon>
        <taxon>Ecdysozoa</taxon>
        <taxon>Arthropoda</taxon>
        <taxon>Hexapoda</taxon>
        <taxon>Collembola</taxon>
        <taxon>Symphypleona</taxon>
        <taxon>Sminthuridae</taxon>
        <taxon>Allacma</taxon>
    </lineage>
</organism>
<dbReference type="InterPro" id="IPR001806">
    <property type="entry name" value="Small_GTPase"/>
</dbReference>
<feature type="compositionally biased region" description="Polar residues" evidence="2">
    <location>
        <begin position="167"/>
        <end position="183"/>
    </location>
</feature>
<accession>A0A8J2KYV6</accession>
<evidence type="ECO:0000313" key="4">
    <source>
        <dbReference type="Proteomes" id="UP000708208"/>
    </source>
</evidence>
<comment type="caution">
    <text evidence="3">The sequence shown here is derived from an EMBL/GenBank/DDBJ whole genome shotgun (WGS) entry which is preliminary data.</text>
</comment>
<dbReference type="OrthoDB" id="5239715at2759"/>
<dbReference type="GO" id="GO:0005525">
    <property type="term" value="F:GTP binding"/>
    <property type="evidence" value="ECO:0007669"/>
    <property type="project" value="InterPro"/>
</dbReference>
<evidence type="ECO:0000256" key="1">
    <source>
        <dbReference type="ARBA" id="ARBA00022553"/>
    </source>
</evidence>
<dbReference type="PANTHER" id="PTHR45775">
    <property type="entry name" value="RAD, GEM/KIR FAMILY MEMBER 2, ISOFORM C"/>
    <property type="match status" value="1"/>
</dbReference>